<evidence type="ECO:0000313" key="1">
    <source>
        <dbReference type="EMBL" id="ROL70735.1"/>
    </source>
</evidence>
<proteinExistence type="predicted"/>
<dbReference type="EMBL" id="MOAM01000024">
    <property type="protein sequence ID" value="ROL70735.1"/>
    <property type="molecule type" value="Genomic_DNA"/>
</dbReference>
<sequence length="255" mass="28313">MLGVAGMITTISASKTAELDLYWEPSGLVPVIAEDDTGITGQPGDWGAFSNFCPEVTFRYFRYYASFMAKYVDDIDRGSGHRQAQRDNLPDDWRYEWQLLFACHYLECSVYPQVHLFNQQHLAQPRQLFVQQINSKEIIMGDRYTVSGQTAAVGPHAKAEGNTFHQNWYQTASDLDFQGLATELATLRHSMRAQAIEIEHDQAVANIGAAEIAIKGQDGVRALEHLKAAGSWAFKVANEIGVNVAATAIEKALSL</sequence>
<dbReference type="Proteomes" id="UP000285286">
    <property type="component" value="Unassembled WGS sequence"/>
</dbReference>
<protein>
    <submittedName>
        <fullName evidence="1">Uncharacterized protein</fullName>
    </submittedName>
</protein>
<name>A0A423DGP4_9PSED</name>
<accession>A0A423DGP4</accession>
<reference evidence="1 2" key="1">
    <citation type="submission" date="2016-10" db="EMBL/GenBank/DDBJ databases">
        <title>Comparative genome analysis of multiple Pseudomonas spp. focuses on biocontrol and plant growth promoting traits.</title>
        <authorList>
            <person name="Tao X.-Y."/>
            <person name="Taylor C.G."/>
        </authorList>
    </citation>
    <scope>NUCLEOTIDE SEQUENCE [LARGE SCALE GENOMIC DNA]</scope>
    <source>
        <strain evidence="1 2">15D11</strain>
    </source>
</reference>
<gene>
    <name evidence="1" type="ORF">BHU25_16890</name>
</gene>
<keyword evidence="2" id="KW-1185">Reference proteome</keyword>
<dbReference type="AlphaFoldDB" id="A0A423DGP4"/>
<organism evidence="1 2">
    <name type="scientific">Pseudomonas vranovensis</name>
    <dbReference type="NCBI Taxonomy" id="321661"/>
    <lineage>
        <taxon>Bacteria</taxon>
        <taxon>Pseudomonadati</taxon>
        <taxon>Pseudomonadota</taxon>
        <taxon>Gammaproteobacteria</taxon>
        <taxon>Pseudomonadales</taxon>
        <taxon>Pseudomonadaceae</taxon>
        <taxon>Pseudomonas</taxon>
    </lineage>
</organism>
<comment type="caution">
    <text evidence="1">The sequence shown here is derived from an EMBL/GenBank/DDBJ whole genome shotgun (WGS) entry which is preliminary data.</text>
</comment>
<evidence type="ECO:0000313" key="2">
    <source>
        <dbReference type="Proteomes" id="UP000285286"/>
    </source>
</evidence>